<dbReference type="EMBL" id="KV428010">
    <property type="protein sequence ID" value="KZT43018.1"/>
    <property type="molecule type" value="Genomic_DNA"/>
</dbReference>
<evidence type="ECO:0000259" key="2">
    <source>
        <dbReference type="PROSITE" id="PS50097"/>
    </source>
</evidence>
<evidence type="ECO:0000313" key="3">
    <source>
        <dbReference type="EMBL" id="KZT43018.1"/>
    </source>
</evidence>
<dbReference type="InterPro" id="IPR000210">
    <property type="entry name" value="BTB/POZ_dom"/>
</dbReference>
<feature type="chain" id="PRO_5007874774" description="BTB domain-containing protein" evidence="1">
    <location>
        <begin position="20"/>
        <end position="288"/>
    </location>
</feature>
<dbReference type="Proteomes" id="UP000076798">
    <property type="component" value="Unassembled WGS sequence"/>
</dbReference>
<dbReference type="STRING" id="1314776.A0A166HRP6"/>
<dbReference type="InterPro" id="IPR011333">
    <property type="entry name" value="SKP1/BTB/POZ_sf"/>
</dbReference>
<name>A0A166HRP6_9AGAM</name>
<dbReference type="SUPFAM" id="SSF54695">
    <property type="entry name" value="POZ domain"/>
    <property type="match status" value="1"/>
</dbReference>
<sequence length="288" mass="32454">MQCALAAIQLSLLVFLTDADLVLRSSDGISFFVFQRILIEASVVFSDMLTIEFYKSPGGKDVIPTVDITEASETIDSLLRFIYPIRRPVIFAPDIPLDESLTGLVVLLKTADKYQMDGVLFELRTLLMSPPLLKEHPVRVYAIACMYGFDPEAKIASRHTLNVDILRTPLFPELSQITARNYIRLIQLHQARATSALSVLYSMSPSCTGCSKERDGPLWWIEFKERARDELRQRPTSDAIFNASFLARCVVDSKSICPHCPLSYLNAATQARLDHLKERIDQLPDTID</sequence>
<dbReference type="Gene3D" id="3.30.710.10">
    <property type="entry name" value="Potassium Channel Kv1.1, Chain A"/>
    <property type="match status" value="1"/>
</dbReference>
<evidence type="ECO:0000256" key="1">
    <source>
        <dbReference type="SAM" id="SignalP"/>
    </source>
</evidence>
<keyword evidence="4" id="KW-1185">Reference proteome</keyword>
<reference evidence="3 4" key="1">
    <citation type="journal article" date="2016" name="Mol. Biol. Evol.">
        <title>Comparative Genomics of Early-Diverging Mushroom-Forming Fungi Provides Insights into the Origins of Lignocellulose Decay Capabilities.</title>
        <authorList>
            <person name="Nagy L.G."/>
            <person name="Riley R."/>
            <person name="Tritt A."/>
            <person name="Adam C."/>
            <person name="Daum C."/>
            <person name="Floudas D."/>
            <person name="Sun H."/>
            <person name="Yadav J.S."/>
            <person name="Pangilinan J."/>
            <person name="Larsson K.H."/>
            <person name="Matsuura K."/>
            <person name="Barry K."/>
            <person name="Labutti K."/>
            <person name="Kuo R."/>
            <person name="Ohm R.A."/>
            <person name="Bhattacharya S.S."/>
            <person name="Shirouzu T."/>
            <person name="Yoshinaga Y."/>
            <person name="Martin F.M."/>
            <person name="Grigoriev I.V."/>
            <person name="Hibbett D.S."/>
        </authorList>
    </citation>
    <scope>NUCLEOTIDE SEQUENCE [LARGE SCALE GENOMIC DNA]</scope>
    <source>
        <strain evidence="3 4">HHB10207 ss-3</strain>
    </source>
</reference>
<accession>A0A166HRP6</accession>
<gene>
    <name evidence="3" type="ORF">SISSUDRAFT_998362</name>
</gene>
<feature type="domain" description="BTB" evidence="2">
    <location>
        <begin position="19"/>
        <end position="83"/>
    </location>
</feature>
<proteinExistence type="predicted"/>
<feature type="signal peptide" evidence="1">
    <location>
        <begin position="1"/>
        <end position="19"/>
    </location>
</feature>
<evidence type="ECO:0000313" key="4">
    <source>
        <dbReference type="Proteomes" id="UP000076798"/>
    </source>
</evidence>
<dbReference type="PROSITE" id="PS50097">
    <property type="entry name" value="BTB"/>
    <property type="match status" value="1"/>
</dbReference>
<dbReference type="AlphaFoldDB" id="A0A166HRP6"/>
<protein>
    <recommendedName>
        <fullName evidence="2">BTB domain-containing protein</fullName>
    </recommendedName>
</protein>
<dbReference type="OrthoDB" id="71307at2759"/>
<dbReference type="Pfam" id="PF00651">
    <property type="entry name" value="BTB"/>
    <property type="match status" value="1"/>
</dbReference>
<organism evidence="3 4">
    <name type="scientific">Sistotremastrum suecicum HHB10207 ss-3</name>
    <dbReference type="NCBI Taxonomy" id="1314776"/>
    <lineage>
        <taxon>Eukaryota</taxon>
        <taxon>Fungi</taxon>
        <taxon>Dikarya</taxon>
        <taxon>Basidiomycota</taxon>
        <taxon>Agaricomycotina</taxon>
        <taxon>Agaricomycetes</taxon>
        <taxon>Sistotremastrales</taxon>
        <taxon>Sistotremastraceae</taxon>
        <taxon>Sistotremastrum</taxon>
    </lineage>
</organism>
<keyword evidence="1" id="KW-0732">Signal</keyword>